<proteinExistence type="inferred from homology"/>
<dbReference type="InterPro" id="IPR034646">
    <property type="entry name" value="ADCK3_dom"/>
</dbReference>
<dbReference type="PANTHER" id="PTHR43851">
    <property type="match status" value="1"/>
</dbReference>
<dbReference type="PANTHER" id="PTHR43851:SF3">
    <property type="entry name" value="COENZYME Q8"/>
    <property type="match status" value="1"/>
</dbReference>
<dbReference type="GO" id="GO:0005524">
    <property type="term" value="F:ATP binding"/>
    <property type="evidence" value="ECO:0007669"/>
    <property type="project" value="UniProtKB-KW"/>
</dbReference>
<dbReference type="AlphaFoldDB" id="A0A1I2LWS4"/>
<dbReference type="CDD" id="cd13970">
    <property type="entry name" value="ABC1_ADCK3"/>
    <property type="match status" value="1"/>
</dbReference>
<keyword evidence="3" id="KW-0547">Nucleotide-binding</keyword>
<sequence length="447" mass="50040">MSNSQNRKSAAVPQSRVSRLARMGSLAGRIAGNVVLEGGRHLVQGKKPVISDLLLTPKNLHQVADKLSTMRGAAMKMGQLLSMDSGSLLPDELSSILERLRSDAVTMPMSQLVMVLERHWGQDWNERFSRFSFEPLAAASIGQVHEATCTQGRHLAIKVQYPGVRQSIDSDIDNVYSLLRMTGLIPKTLDLQPILDEARQQLKQEADYLAEGAHLDAYRQHVQSFKRNADLVIPRFHADLSTTEILTMDYVAGDSLDALRSKSAEKRTDIMSLIFSLFFAELFDFKCVQTDPNLANYLYQADQHKLVLLDFGAVRVFNPDFVQKYQNAMCAAVKQDRQALDTALHNLGFFQNGMKVANREVVLDIFMMAAEPLRYNGDYDFGQSDLAKRIQARGLSVSGDPDAWHTPPPDVLFLHRKMAGLYLMAARLNASVNVHALFANYLNNQQE</sequence>
<comment type="similarity">
    <text evidence="1">Belongs to the protein kinase superfamily. ADCK protein kinase family.</text>
</comment>
<dbReference type="InterPro" id="IPR004147">
    <property type="entry name" value="ABC1_dom"/>
</dbReference>
<keyword evidence="4" id="KW-0067">ATP-binding</keyword>
<dbReference type="SUPFAM" id="SSF56112">
    <property type="entry name" value="Protein kinase-like (PK-like)"/>
    <property type="match status" value="1"/>
</dbReference>
<dbReference type="STRING" id="1045558.SAMN05216175_101186"/>
<evidence type="ECO:0000256" key="4">
    <source>
        <dbReference type="ARBA" id="ARBA00022840"/>
    </source>
</evidence>
<gene>
    <name evidence="6" type="ORF">SAMN05216175_101186</name>
</gene>
<dbReference type="Pfam" id="PF03109">
    <property type="entry name" value="ABC1"/>
    <property type="match status" value="1"/>
</dbReference>
<dbReference type="OrthoDB" id="9795390at2"/>
<dbReference type="GO" id="GO:0006744">
    <property type="term" value="P:ubiquinone biosynthetic process"/>
    <property type="evidence" value="ECO:0007669"/>
    <property type="project" value="TreeGrafter"/>
</dbReference>
<dbReference type="GO" id="GO:0016740">
    <property type="term" value="F:transferase activity"/>
    <property type="evidence" value="ECO:0007669"/>
    <property type="project" value="UniProtKB-KW"/>
</dbReference>
<reference evidence="7" key="1">
    <citation type="submission" date="2016-10" db="EMBL/GenBank/DDBJ databases">
        <authorList>
            <person name="Varghese N."/>
            <person name="Submissions S."/>
        </authorList>
    </citation>
    <scope>NUCLEOTIDE SEQUENCE [LARGE SCALE GENOMIC DNA]</scope>
    <source>
        <strain evidence="7">CGMCC 1.10971</strain>
    </source>
</reference>
<evidence type="ECO:0000256" key="3">
    <source>
        <dbReference type="ARBA" id="ARBA00022741"/>
    </source>
</evidence>
<protein>
    <submittedName>
        <fullName evidence="6">ABC1 family protein</fullName>
    </submittedName>
</protein>
<evidence type="ECO:0000256" key="1">
    <source>
        <dbReference type="ARBA" id="ARBA00009670"/>
    </source>
</evidence>
<evidence type="ECO:0000313" key="6">
    <source>
        <dbReference type="EMBL" id="SFF81431.1"/>
    </source>
</evidence>
<feature type="domain" description="ABC1 atypical kinase-like" evidence="5">
    <location>
        <begin position="100"/>
        <end position="340"/>
    </location>
</feature>
<dbReference type="RefSeq" id="WP_090723207.1">
    <property type="nucleotide sequence ID" value="NZ_FOOU01000001.1"/>
</dbReference>
<keyword evidence="7" id="KW-1185">Reference proteome</keyword>
<evidence type="ECO:0000259" key="5">
    <source>
        <dbReference type="Pfam" id="PF03109"/>
    </source>
</evidence>
<dbReference type="InterPro" id="IPR051409">
    <property type="entry name" value="Atypical_kinase_ADCK"/>
</dbReference>
<evidence type="ECO:0000313" key="7">
    <source>
        <dbReference type="Proteomes" id="UP000198623"/>
    </source>
</evidence>
<evidence type="ECO:0000256" key="2">
    <source>
        <dbReference type="ARBA" id="ARBA00022679"/>
    </source>
</evidence>
<accession>A0A1I2LWS4</accession>
<name>A0A1I2LWS4_9GAMM</name>
<dbReference type="Proteomes" id="UP000198623">
    <property type="component" value="Unassembled WGS sequence"/>
</dbReference>
<keyword evidence="2" id="KW-0808">Transferase</keyword>
<dbReference type="InterPro" id="IPR011009">
    <property type="entry name" value="Kinase-like_dom_sf"/>
</dbReference>
<dbReference type="EMBL" id="FOOU01000001">
    <property type="protein sequence ID" value="SFF81431.1"/>
    <property type="molecule type" value="Genomic_DNA"/>
</dbReference>
<organism evidence="6 7">
    <name type="scientific">Neptunomonas qingdaonensis</name>
    <dbReference type="NCBI Taxonomy" id="1045558"/>
    <lineage>
        <taxon>Bacteria</taxon>
        <taxon>Pseudomonadati</taxon>
        <taxon>Pseudomonadota</taxon>
        <taxon>Gammaproteobacteria</taxon>
        <taxon>Oceanospirillales</taxon>
        <taxon>Oceanospirillaceae</taxon>
        <taxon>Neptunomonas</taxon>
    </lineage>
</organism>